<dbReference type="SUPFAM" id="SSF52047">
    <property type="entry name" value="RNI-like"/>
    <property type="match status" value="1"/>
</dbReference>
<dbReference type="InterPro" id="IPR006553">
    <property type="entry name" value="Leu-rich_rpt_Cys-con_subtyp"/>
</dbReference>
<dbReference type="AlphaFoldDB" id="A0A6P5EIR1"/>
<organism evidence="2 3">
    <name type="scientific">Ananas comosus</name>
    <name type="common">Pineapple</name>
    <name type="synonym">Ananas ananas</name>
    <dbReference type="NCBI Taxonomy" id="4615"/>
    <lineage>
        <taxon>Eukaryota</taxon>
        <taxon>Viridiplantae</taxon>
        <taxon>Streptophyta</taxon>
        <taxon>Embryophyta</taxon>
        <taxon>Tracheophyta</taxon>
        <taxon>Spermatophyta</taxon>
        <taxon>Magnoliopsida</taxon>
        <taxon>Liliopsida</taxon>
        <taxon>Poales</taxon>
        <taxon>Bromeliaceae</taxon>
        <taxon>Bromelioideae</taxon>
        <taxon>Ananas</taxon>
    </lineage>
</organism>
<evidence type="ECO:0000259" key="1">
    <source>
        <dbReference type="Pfam" id="PF25372"/>
    </source>
</evidence>
<dbReference type="Proteomes" id="UP000515123">
    <property type="component" value="Linkage group 2"/>
</dbReference>
<dbReference type="RefSeq" id="XP_020083307.1">
    <property type="nucleotide sequence ID" value="XM_020227718.1"/>
</dbReference>
<reference evidence="2" key="1">
    <citation type="journal article" date="2015" name="Nat. Genet.">
        <title>The pineapple genome and the evolution of CAM photosynthesis.</title>
        <authorList>
            <person name="Ming R."/>
            <person name="VanBuren R."/>
            <person name="Wai C.M."/>
            <person name="Tang H."/>
            <person name="Schatz M.C."/>
            <person name="Bowers J.E."/>
            <person name="Lyons E."/>
            <person name="Wang M.L."/>
            <person name="Chen J."/>
            <person name="Biggers E."/>
            <person name="Zhang J."/>
            <person name="Huang L."/>
            <person name="Zhang L."/>
            <person name="Miao W."/>
            <person name="Zhang J."/>
            <person name="Ye Z."/>
            <person name="Miao C."/>
            <person name="Lin Z."/>
            <person name="Wang H."/>
            <person name="Zhou H."/>
            <person name="Yim W.C."/>
            <person name="Priest H.D."/>
            <person name="Zheng C."/>
            <person name="Woodhouse M."/>
            <person name="Edger P.P."/>
            <person name="Guyot R."/>
            <person name="Guo H.B."/>
            <person name="Guo H."/>
            <person name="Zheng G."/>
            <person name="Singh R."/>
            <person name="Sharma A."/>
            <person name="Min X."/>
            <person name="Zheng Y."/>
            <person name="Lee H."/>
            <person name="Gurtowski J."/>
            <person name="Sedlazeck F.J."/>
            <person name="Harkess A."/>
            <person name="McKain M.R."/>
            <person name="Liao Z."/>
            <person name="Fang J."/>
            <person name="Liu J."/>
            <person name="Zhang X."/>
            <person name="Zhang Q."/>
            <person name="Hu W."/>
            <person name="Qin Y."/>
            <person name="Wang K."/>
            <person name="Chen L.Y."/>
            <person name="Shirley N."/>
            <person name="Lin Y.R."/>
            <person name="Liu L.Y."/>
            <person name="Hernandez A.G."/>
            <person name="Wright C.L."/>
            <person name="Bulone V."/>
            <person name="Tuskan G.A."/>
            <person name="Heath K."/>
            <person name="Zee F."/>
            <person name="Moore P.H."/>
            <person name="Sunkar R."/>
            <person name="Leebens-Mack J.H."/>
            <person name="Mockler T."/>
            <person name="Bennetzen J.L."/>
            <person name="Freeling M."/>
            <person name="Sankoff D."/>
            <person name="Paterson A.H."/>
            <person name="Zhu X."/>
            <person name="Yang X."/>
            <person name="Smith J.A."/>
            <person name="Cushman J.C."/>
            <person name="Paull R.E."/>
            <person name="Yu Q."/>
        </authorList>
    </citation>
    <scope>NUCLEOTIDE SEQUENCE [LARGE SCALE GENOMIC DNA]</scope>
    <source>
        <strain evidence="2">cv. F153</strain>
    </source>
</reference>
<name>A0A6P5EIR1_ANACO</name>
<gene>
    <name evidence="3" type="primary">LOC109706744</name>
</gene>
<dbReference type="GeneID" id="109706744"/>
<dbReference type="PANTHER" id="PTHR13318">
    <property type="entry name" value="PARTNER OF PAIRED, ISOFORM B-RELATED"/>
    <property type="match status" value="1"/>
</dbReference>
<dbReference type="Gene3D" id="3.80.10.10">
    <property type="entry name" value="Ribonuclease Inhibitor"/>
    <property type="match status" value="2"/>
</dbReference>
<evidence type="ECO:0000313" key="3">
    <source>
        <dbReference type="RefSeq" id="XP_020083307.1"/>
    </source>
</evidence>
<feature type="domain" description="F-box/LRR-repeat protein 15-like leucin rich repeat" evidence="1">
    <location>
        <begin position="38"/>
        <end position="584"/>
    </location>
</feature>
<sequence>MILHCAIFLQFGCIFFLLLGVVKFQSCRRLSSDGGIRGFPPTASILSGLLNNNSCIRSLTLDCSQLDDSSVKIFAKKNLLELSLLKCSMFSSNIFTVIGENCPMLRLFSLDILTLDMEPNSVCENTIARMLKGFLYLEHLSIKFQLVHPAFGFFESSQFALPKTIKVLLLQPIHARQASRLILNNICDTEPVAPVAAVGNFYLGTSWGSNLQSLTLVLNIISDQLITTITKNLHHLVELCLEDKPFEEPLLLHDLTNSGLQSLSLCQNLTRLSLTRSKTYIPATFRRVNDVGILLLVEGCKRLESVRLGGFARVTDAGYAAVLHSCKSLKKFEIVNASFLSDLAFLDLSAATSLVEVRLVSCNLITSETALSLSTCSNMEVLDLSGCKSIADSGVISFSKLSKLNVLDLGGSDITDIGLSALGGGSSPISSLCLRGCKRITDRGIAHLFNGKGIIRNTILTLDMGYLPRISDKAVVVIAKACTEITILCIRNCFGITNASIEALGSLNHLVGRRTIRMLDVSNCCGLSVDSLMFLAPPFFCGLRWLGIGNTSLARKSKRRDMELLGGRVGFRLCIEGCEMGCKNGWYSHKFI</sequence>
<dbReference type="Pfam" id="PF25372">
    <property type="entry name" value="DUF7885"/>
    <property type="match status" value="1"/>
</dbReference>
<dbReference type="InterPro" id="IPR032675">
    <property type="entry name" value="LRR_dom_sf"/>
</dbReference>
<dbReference type="SMART" id="SM00367">
    <property type="entry name" value="LRR_CC"/>
    <property type="match status" value="7"/>
</dbReference>
<dbReference type="OrthoDB" id="2585512at2759"/>
<proteinExistence type="predicted"/>
<dbReference type="GO" id="GO:0019005">
    <property type="term" value="C:SCF ubiquitin ligase complex"/>
    <property type="evidence" value="ECO:0007669"/>
    <property type="project" value="TreeGrafter"/>
</dbReference>
<dbReference type="Gramene" id="Aco000827.1.mrna1">
    <property type="protein sequence ID" value="Aco000827.1.mrna1"/>
    <property type="gene ID" value="Aco000827.1.path1"/>
</dbReference>
<keyword evidence="2" id="KW-1185">Reference proteome</keyword>
<reference evidence="3" key="2">
    <citation type="submission" date="2025-08" db="UniProtKB">
        <authorList>
            <consortium name="RefSeq"/>
        </authorList>
    </citation>
    <scope>IDENTIFICATION</scope>
    <source>
        <tissue evidence="3">Leaf</tissue>
    </source>
</reference>
<dbReference type="GO" id="GO:0031146">
    <property type="term" value="P:SCF-dependent proteasomal ubiquitin-dependent protein catabolic process"/>
    <property type="evidence" value="ECO:0007669"/>
    <property type="project" value="TreeGrafter"/>
</dbReference>
<accession>A0A6P5EIR1</accession>
<protein>
    <submittedName>
        <fullName evidence="3">F-box protein At-B isoform X2</fullName>
    </submittedName>
</protein>
<dbReference type="InterPro" id="IPR057207">
    <property type="entry name" value="FBXL15_LRR"/>
</dbReference>
<evidence type="ECO:0000313" key="2">
    <source>
        <dbReference type="Proteomes" id="UP000515123"/>
    </source>
</evidence>